<comment type="caution">
    <text evidence="8">The sequence shown here is derived from an EMBL/GenBank/DDBJ whole genome shotgun (WGS) entry which is preliminary data.</text>
</comment>
<dbReference type="PATRIC" id="fig|448.7.peg.559"/>
<evidence type="ECO:0000256" key="7">
    <source>
        <dbReference type="ARBA" id="ARBA00022962"/>
    </source>
</evidence>
<keyword evidence="5" id="KW-0378">Hydrolase</keyword>
<evidence type="ECO:0000313" key="8">
    <source>
        <dbReference type="EMBL" id="KTC99638.1"/>
    </source>
</evidence>
<dbReference type="GO" id="GO:0004642">
    <property type="term" value="F:phosphoribosylformylglycinamidine synthase activity"/>
    <property type="evidence" value="ECO:0007669"/>
    <property type="project" value="UniProtKB-EC"/>
</dbReference>
<dbReference type="InterPro" id="IPR029062">
    <property type="entry name" value="Class_I_gatase-like"/>
</dbReference>
<reference evidence="8 9" key="1">
    <citation type="submission" date="2015-11" db="EMBL/GenBank/DDBJ databases">
        <title>Genomic analysis of 38 Legionella species identifies large and diverse effector repertoires.</title>
        <authorList>
            <person name="Burstein D."/>
            <person name="Amaro F."/>
            <person name="Zusman T."/>
            <person name="Lifshitz Z."/>
            <person name="Cohen O."/>
            <person name="Gilbert J.A."/>
            <person name="Pupko T."/>
            <person name="Shuman H.A."/>
            <person name="Segal G."/>
        </authorList>
    </citation>
    <scope>NUCLEOTIDE SEQUENCE [LARGE SCALE GENOMIC DNA]</scope>
    <source>
        <strain evidence="8 9">SE-32A-C8</strain>
    </source>
</reference>
<dbReference type="STRING" id="448.Lery_0539"/>
<dbReference type="NCBIfam" id="TIGR01737">
    <property type="entry name" value="FGAM_synth_I"/>
    <property type="match status" value="1"/>
</dbReference>
<dbReference type="PROSITE" id="PS51273">
    <property type="entry name" value="GATASE_TYPE_1"/>
    <property type="match status" value="1"/>
</dbReference>
<dbReference type="PANTHER" id="PTHR47552">
    <property type="entry name" value="PHOSPHORIBOSYLFORMYLGLYCINAMIDINE SYNTHASE SUBUNIT PURQ"/>
    <property type="match status" value="1"/>
</dbReference>
<dbReference type="Gene3D" id="3.40.50.880">
    <property type="match status" value="1"/>
</dbReference>
<dbReference type="OrthoDB" id="9804441at2"/>
<evidence type="ECO:0000256" key="1">
    <source>
        <dbReference type="ARBA" id="ARBA00022490"/>
    </source>
</evidence>
<dbReference type="AlphaFoldDB" id="A0A0W0TW26"/>
<keyword evidence="6" id="KW-0067">ATP-binding</keyword>
<dbReference type="SMART" id="SM01211">
    <property type="entry name" value="GATase_5"/>
    <property type="match status" value="1"/>
</dbReference>
<sequence>MIRIGLLLFPGSNCERETALAVKRAGMQPVEVLWNESPETLRALNGFILVGGFSYEDRSRAGIIAALHPIMEEIKQQTRLGKPILGICNGAQILVEAGLVPGLAEAAGHMALTENQRIHQGRILGTGFYNDWVTLRLSEGHQANAFTHHLDADDRIVLPVAHAQGRFVMPDALLQQIIAQGLHLFQYCDAEGRTVDQFPVNPNGSVNNIAAVSNATGNVLAMMPHPERTVNGDKLFTSMRAYIEAGNLIGSMPCPVQTASLPDKVYRLPSPAHQCLVKLNITDNEAMTVQKALQARGFPVRVHRYTHWELTGPNAEDMQAIKQAGVLYCERKEEEVRPAAINSRHAQSFLVRPKDDVLGQDMWQTITGYYGFKTVKAVHNGIVWQFESDETDVATLIDRILSTNMIGNPYAHECYRYDTSLSG</sequence>
<dbReference type="Pfam" id="PF13507">
    <property type="entry name" value="GATase_5"/>
    <property type="match status" value="1"/>
</dbReference>
<dbReference type="GO" id="GO:0005524">
    <property type="term" value="F:ATP binding"/>
    <property type="evidence" value="ECO:0007669"/>
    <property type="project" value="UniProtKB-KW"/>
</dbReference>
<organism evidence="8 9">
    <name type="scientific">Legionella erythra</name>
    <dbReference type="NCBI Taxonomy" id="448"/>
    <lineage>
        <taxon>Bacteria</taxon>
        <taxon>Pseudomonadati</taxon>
        <taxon>Pseudomonadota</taxon>
        <taxon>Gammaproteobacteria</taxon>
        <taxon>Legionellales</taxon>
        <taxon>Legionellaceae</taxon>
        <taxon>Legionella</taxon>
    </lineage>
</organism>
<protein>
    <submittedName>
        <fullName evidence="8">Phosphoribosylformylglycinamidine synthase I (FGAM synthase I)</fullName>
        <ecNumber evidence="8">6.3.5.3</ecNumber>
    </submittedName>
</protein>
<keyword evidence="3" id="KW-0547">Nucleotide-binding</keyword>
<dbReference type="GO" id="GO:0016787">
    <property type="term" value="F:hydrolase activity"/>
    <property type="evidence" value="ECO:0007669"/>
    <property type="project" value="UniProtKB-KW"/>
</dbReference>
<evidence type="ECO:0000256" key="6">
    <source>
        <dbReference type="ARBA" id="ARBA00022840"/>
    </source>
</evidence>
<keyword evidence="1" id="KW-0963">Cytoplasm</keyword>
<name>A0A0W0TW26_LEGER</name>
<keyword evidence="4" id="KW-0658">Purine biosynthesis</keyword>
<dbReference type="RefSeq" id="WP_058525704.1">
    <property type="nucleotide sequence ID" value="NZ_CAAAHY010000001.1"/>
</dbReference>
<keyword evidence="2 8" id="KW-0436">Ligase</keyword>
<dbReference type="Proteomes" id="UP000054773">
    <property type="component" value="Unassembled WGS sequence"/>
</dbReference>
<keyword evidence="7" id="KW-0315">Glutamine amidotransferase</keyword>
<keyword evidence="9" id="KW-1185">Reference proteome</keyword>
<dbReference type="PANTHER" id="PTHR47552:SF1">
    <property type="entry name" value="PHOSPHORIBOSYLFORMYLGLYCINAMIDINE SYNTHASE SUBUNIT PURQ"/>
    <property type="match status" value="1"/>
</dbReference>
<evidence type="ECO:0000256" key="3">
    <source>
        <dbReference type="ARBA" id="ARBA00022741"/>
    </source>
</evidence>
<dbReference type="InterPro" id="IPR010075">
    <property type="entry name" value="PRibForGlyAmidine_synth_PurQ"/>
</dbReference>
<proteinExistence type="predicted"/>
<gene>
    <name evidence="8" type="primary">purQ</name>
    <name evidence="8" type="ORF">Lery_0539</name>
</gene>
<dbReference type="EMBL" id="LNYA01000003">
    <property type="protein sequence ID" value="KTC99638.1"/>
    <property type="molecule type" value="Genomic_DNA"/>
</dbReference>
<dbReference type="EC" id="6.3.5.3" evidence="8"/>
<dbReference type="GO" id="GO:0006189">
    <property type="term" value="P:'de novo' IMP biosynthetic process"/>
    <property type="evidence" value="ECO:0007669"/>
    <property type="project" value="InterPro"/>
</dbReference>
<dbReference type="SUPFAM" id="SSF52317">
    <property type="entry name" value="Class I glutamine amidotransferase-like"/>
    <property type="match status" value="1"/>
</dbReference>
<evidence type="ECO:0000256" key="2">
    <source>
        <dbReference type="ARBA" id="ARBA00022598"/>
    </source>
</evidence>
<evidence type="ECO:0000256" key="5">
    <source>
        <dbReference type="ARBA" id="ARBA00022801"/>
    </source>
</evidence>
<evidence type="ECO:0000256" key="4">
    <source>
        <dbReference type="ARBA" id="ARBA00022755"/>
    </source>
</evidence>
<accession>A0A0W0TW26</accession>
<evidence type="ECO:0000313" key="9">
    <source>
        <dbReference type="Proteomes" id="UP000054773"/>
    </source>
</evidence>